<dbReference type="EMBL" id="GBXM01089025">
    <property type="protein sequence ID" value="JAH19552.1"/>
    <property type="molecule type" value="Transcribed_RNA"/>
</dbReference>
<organism evidence="1">
    <name type="scientific">Anguilla anguilla</name>
    <name type="common">European freshwater eel</name>
    <name type="synonym">Muraena anguilla</name>
    <dbReference type="NCBI Taxonomy" id="7936"/>
    <lineage>
        <taxon>Eukaryota</taxon>
        <taxon>Metazoa</taxon>
        <taxon>Chordata</taxon>
        <taxon>Craniata</taxon>
        <taxon>Vertebrata</taxon>
        <taxon>Euteleostomi</taxon>
        <taxon>Actinopterygii</taxon>
        <taxon>Neopterygii</taxon>
        <taxon>Teleostei</taxon>
        <taxon>Anguilliformes</taxon>
        <taxon>Anguillidae</taxon>
        <taxon>Anguilla</taxon>
    </lineage>
</organism>
<sequence>MSFQAPCFVHHSVASAFFTARIPNTSSTI</sequence>
<reference evidence="1" key="1">
    <citation type="submission" date="2014-11" db="EMBL/GenBank/DDBJ databases">
        <authorList>
            <person name="Amaro Gonzalez C."/>
        </authorList>
    </citation>
    <scope>NUCLEOTIDE SEQUENCE</scope>
</reference>
<protein>
    <submittedName>
        <fullName evidence="1">Uncharacterized protein</fullName>
    </submittedName>
</protein>
<dbReference type="AlphaFoldDB" id="A0A0E9QSY2"/>
<name>A0A0E9QSY2_ANGAN</name>
<reference evidence="1" key="2">
    <citation type="journal article" date="2015" name="Fish Shellfish Immunol.">
        <title>Early steps in the European eel (Anguilla anguilla)-Vibrio vulnificus interaction in the gills: Role of the RtxA13 toxin.</title>
        <authorList>
            <person name="Callol A."/>
            <person name="Pajuelo D."/>
            <person name="Ebbesson L."/>
            <person name="Teles M."/>
            <person name="MacKenzie S."/>
            <person name="Amaro C."/>
        </authorList>
    </citation>
    <scope>NUCLEOTIDE SEQUENCE</scope>
</reference>
<accession>A0A0E9QSY2</accession>
<proteinExistence type="predicted"/>
<evidence type="ECO:0000313" key="1">
    <source>
        <dbReference type="EMBL" id="JAH19552.1"/>
    </source>
</evidence>